<dbReference type="RefSeq" id="WP_074224994.1">
    <property type="nucleotide sequence ID" value="NZ_FSRC01000001.1"/>
</dbReference>
<sequence>MKSVAENKKAQNIAEYIIYMYQMEDLIRSYQGNPAEIKQYVVEKYPVSEEEKAEISDWYLSLLDQMNAQQILEKGHLKELNQLVGELARIHWNLLKTDGTYFEAYSKVKPFIINAVMQAEGKDLGNEIQICLNGIYGLLLCRLLGKKVSDEQLKSAEAYGDVLSYLSRYYHTVHSLPEN</sequence>
<reference evidence="2" key="1">
    <citation type="submission" date="2016-11" db="EMBL/GenBank/DDBJ databases">
        <authorList>
            <person name="Varghese N."/>
            <person name="Submissions S."/>
        </authorList>
    </citation>
    <scope>NUCLEOTIDE SEQUENCE [LARGE SCALE GENOMIC DNA]</scope>
    <source>
        <strain evidence="2">DSM 15292</strain>
    </source>
</reference>
<protein>
    <recommendedName>
        <fullName evidence="3">DUF4924 domain-containing protein</fullName>
    </recommendedName>
</protein>
<dbReference type="Pfam" id="PF16271">
    <property type="entry name" value="DUF4924"/>
    <property type="match status" value="1"/>
</dbReference>
<dbReference type="STRING" id="226505.SAMN05444394_2354"/>
<organism evidence="1 2">
    <name type="scientific">Algoriphagus halophilus</name>
    <dbReference type="NCBI Taxonomy" id="226505"/>
    <lineage>
        <taxon>Bacteria</taxon>
        <taxon>Pseudomonadati</taxon>
        <taxon>Bacteroidota</taxon>
        <taxon>Cytophagia</taxon>
        <taxon>Cytophagales</taxon>
        <taxon>Cyclobacteriaceae</taxon>
        <taxon>Algoriphagus</taxon>
    </lineage>
</organism>
<dbReference type="InterPro" id="IPR032574">
    <property type="entry name" value="DUF4924"/>
</dbReference>
<dbReference type="OrthoDB" id="1095125at2"/>
<keyword evidence="2" id="KW-1185">Reference proteome</keyword>
<dbReference type="Proteomes" id="UP000185221">
    <property type="component" value="Unassembled WGS sequence"/>
</dbReference>
<evidence type="ECO:0000313" key="1">
    <source>
        <dbReference type="EMBL" id="SIN84830.1"/>
    </source>
</evidence>
<gene>
    <name evidence="1" type="ORF">SAMN05444394_2354</name>
</gene>
<proteinExistence type="predicted"/>
<accession>A0A1N6EPC8</accession>
<dbReference type="AlphaFoldDB" id="A0A1N6EPC8"/>
<evidence type="ECO:0008006" key="3">
    <source>
        <dbReference type="Google" id="ProtNLM"/>
    </source>
</evidence>
<evidence type="ECO:0000313" key="2">
    <source>
        <dbReference type="Proteomes" id="UP000185221"/>
    </source>
</evidence>
<name>A0A1N6EPC8_9BACT</name>
<dbReference type="EMBL" id="FSRC01000001">
    <property type="protein sequence ID" value="SIN84830.1"/>
    <property type="molecule type" value="Genomic_DNA"/>
</dbReference>